<evidence type="ECO:0000313" key="3">
    <source>
        <dbReference type="Proteomes" id="UP001153076"/>
    </source>
</evidence>
<dbReference type="EMBL" id="JAKOGI010002163">
    <property type="protein sequence ID" value="KAJ8422724.1"/>
    <property type="molecule type" value="Genomic_DNA"/>
</dbReference>
<feature type="compositionally biased region" description="Basic and acidic residues" evidence="1">
    <location>
        <begin position="1"/>
        <end position="10"/>
    </location>
</feature>
<feature type="region of interest" description="Disordered" evidence="1">
    <location>
        <begin position="1"/>
        <end position="39"/>
    </location>
</feature>
<organism evidence="2 3">
    <name type="scientific">Carnegiea gigantea</name>
    <dbReference type="NCBI Taxonomy" id="171969"/>
    <lineage>
        <taxon>Eukaryota</taxon>
        <taxon>Viridiplantae</taxon>
        <taxon>Streptophyta</taxon>
        <taxon>Embryophyta</taxon>
        <taxon>Tracheophyta</taxon>
        <taxon>Spermatophyta</taxon>
        <taxon>Magnoliopsida</taxon>
        <taxon>eudicotyledons</taxon>
        <taxon>Gunneridae</taxon>
        <taxon>Pentapetalae</taxon>
        <taxon>Caryophyllales</taxon>
        <taxon>Cactineae</taxon>
        <taxon>Cactaceae</taxon>
        <taxon>Cactoideae</taxon>
        <taxon>Echinocereeae</taxon>
        <taxon>Carnegiea</taxon>
    </lineage>
</organism>
<reference evidence="2" key="1">
    <citation type="submission" date="2022-04" db="EMBL/GenBank/DDBJ databases">
        <title>Carnegiea gigantea Genome sequencing and assembly v2.</title>
        <authorList>
            <person name="Copetti D."/>
            <person name="Sanderson M.J."/>
            <person name="Burquez A."/>
            <person name="Wojciechowski M.F."/>
        </authorList>
    </citation>
    <scope>NUCLEOTIDE SEQUENCE</scope>
    <source>
        <strain evidence="2">SGP5-SGP5p</strain>
        <tissue evidence="2">Aerial part</tissue>
    </source>
</reference>
<proteinExistence type="predicted"/>
<evidence type="ECO:0000256" key="1">
    <source>
        <dbReference type="SAM" id="MobiDB-lite"/>
    </source>
</evidence>
<dbReference type="OrthoDB" id="1063472at2759"/>
<feature type="compositionally biased region" description="Basic residues" evidence="1">
    <location>
        <begin position="28"/>
        <end position="37"/>
    </location>
</feature>
<evidence type="ECO:0000313" key="2">
    <source>
        <dbReference type="EMBL" id="KAJ8422724.1"/>
    </source>
</evidence>
<gene>
    <name evidence="2" type="ORF">Cgig2_004570</name>
</gene>
<accession>A0A9Q1GP50</accession>
<comment type="caution">
    <text evidence="2">The sequence shown here is derived from an EMBL/GenBank/DDBJ whole genome shotgun (WGS) entry which is preliminary data.</text>
</comment>
<dbReference type="Proteomes" id="UP001153076">
    <property type="component" value="Unassembled WGS sequence"/>
</dbReference>
<dbReference type="AlphaFoldDB" id="A0A9Q1GP50"/>
<sequence length="378" mass="41887">MKEHQTPRKDLAHRRSKDSPSSKSISGHVKKTPKTAKKSLNAEFTSVSEDLLSESVTESFNFSPISEVLSDKHNGESIDSSKWLFPGEYSSIPAIEEALTLSDSASSSKITSVKDETYDSSADRPKIFGNNSNVEAEMVSNLLKQATLEVLSSSDIHSSSKKVLDALVEVSVREFHALPDEDDKIDFLILNRSRILAFSFVVWLMISLINSEPLGSSSSSITAIEEILTPSYSASSSRITISNDETCDSSVDNCKGLGDNSTVETEMVSNLLKQAGVEVLSSSEIHPSSKKVLDALTEVSVREFYVLPDDEDDKVDFLISSRSRILAFVCCGVVNDFSEYDRFLWRFDHSSYLKISNWLLYLCAFARMLHNSFNYSAC</sequence>
<protein>
    <submittedName>
        <fullName evidence="2">Uncharacterized protein</fullName>
    </submittedName>
</protein>
<name>A0A9Q1GP50_9CARY</name>
<keyword evidence="3" id="KW-1185">Reference proteome</keyword>